<proteinExistence type="predicted"/>
<sequence length="17" mass="2120">MTDYIHINQKQYLSRIP</sequence>
<reference evidence="1" key="1">
    <citation type="submission" date="2018-02" db="EMBL/GenBank/DDBJ databases">
        <title>Rhizophora mucronata_Transcriptome.</title>
        <authorList>
            <person name="Meera S.P."/>
            <person name="Sreeshan A."/>
            <person name="Augustine A."/>
        </authorList>
    </citation>
    <scope>NUCLEOTIDE SEQUENCE</scope>
    <source>
        <tissue evidence="1">Leaf</tissue>
    </source>
</reference>
<dbReference type="AlphaFoldDB" id="A0A2P2R4Q1"/>
<accession>A0A2P2R4Q1</accession>
<evidence type="ECO:0000313" key="1">
    <source>
        <dbReference type="EMBL" id="MBX74185.1"/>
    </source>
</evidence>
<organism evidence="1">
    <name type="scientific">Rhizophora mucronata</name>
    <name type="common">Asiatic mangrove</name>
    <dbReference type="NCBI Taxonomy" id="61149"/>
    <lineage>
        <taxon>Eukaryota</taxon>
        <taxon>Viridiplantae</taxon>
        <taxon>Streptophyta</taxon>
        <taxon>Embryophyta</taxon>
        <taxon>Tracheophyta</taxon>
        <taxon>Spermatophyta</taxon>
        <taxon>Magnoliopsida</taxon>
        <taxon>eudicotyledons</taxon>
        <taxon>Gunneridae</taxon>
        <taxon>Pentapetalae</taxon>
        <taxon>rosids</taxon>
        <taxon>fabids</taxon>
        <taxon>Malpighiales</taxon>
        <taxon>Rhizophoraceae</taxon>
        <taxon>Rhizophora</taxon>
    </lineage>
</organism>
<name>A0A2P2R4Q1_RHIMU</name>
<protein>
    <submittedName>
        <fullName evidence="1">Uncharacterized protein</fullName>
    </submittedName>
</protein>
<dbReference type="EMBL" id="GGEC01093701">
    <property type="protein sequence ID" value="MBX74185.1"/>
    <property type="molecule type" value="Transcribed_RNA"/>
</dbReference>